<dbReference type="Proteomes" id="UP000515145">
    <property type="component" value="Chromosome 24"/>
</dbReference>
<dbReference type="InterPro" id="IPR003599">
    <property type="entry name" value="Ig_sub"/>
</dbReference>
<keyword evidence="1" id="KW-0472">Membrane</keyword>
<reference evidence="5" key="1">
    <citation type="submission" date="2025-08" db="UniProtKB">
        <authorList>
            <consortium name="RefSeq"/>
        </authorList>
    </citation>
    <scope>IDENTIFICATION</scope>
</reference>
<dbReference type="OrthoDB" id="8444542at2759"/>
<protein>
    <submittedName>
        <fullName evidence="5">Uncharacterized protein LOC114428400 isoform X1</fullName>
    </submittedName>
</protein>
<keyword evidence="1" id="KW-0812">Transmembrane</keyword>
<keyword evidence="1" id="KW-1133">Transmembrane helix</keyword>
<keyword evidence="4" id="KW-1185">Reference proteome</keyword>
<dbReference type="InParanoid" id="A0A6P7HKT4"/>
<proteinExistence type="predicted"/>
<evidence type="ECO:0000313" key="4">
    <source>
        <dbReference type="Proteomes" id="UP000515145"/>
    </source>
</evidence>
<dbReference type="AlphaFoldDB" id="A0A6P7HKT4"/>
<evidence type="ECO:0000256" key="1">
    <source>
        <dbReference type="SAM" id="Phobius"/>
    </source>
</evidence>
<dbReference type="InterPro" id="IPR007110">
    <property type="entry name" value="Ig-like_dom"/>
</dbReference>
<evidence type="ECO:0000259" key="3">
    <source>
        <dbReference type="PROSITE" id="PS50835"/>
    </source>
</evidence>
<dbReference type="InterPro" id="IPR013783">
    <property type="entry name" value="Ig-like_fold"/>
</dbReference>
<feature type="domain" description="Ig-like" evidence="3">
    <location>
        <begin position="17"/>
        <end position="115"/>
    </location>
</feature>
<organism evidence="4 5">
    <name type="scientific">Parambassis ranga</name>
    <name type="common">Indian glassy fish</name>
    <dbReference type="NCBI Taxonomy" id="210632"/>
    <lineage>
        <taxon>Eukaryota</taxon>
        <taxon>Metazoa</taxon>
        <taxon>Chordata</taxon>
        <taxon>Craniata</taxon>
        <taxon>Vertebrata</taxon>
        <taxon>Euteleostomi</taxon>
        <taxon>Actinopterygii</taxon>
        <taxon>Neopterygii</taxon>
        <taxon>Teleostei</taxon>
        <taxon>Neoteleostei</taxon>
        <taxon>Acanthomorphata</taxon>
        <taxon>Ovalentaria</taxon>
        <taxon>Ambassidae</taxon>
        <taxon>Parambassis</taxon>
    </lineage>
</organism>
<name>A0A6P7HKT4_9TELE</name>
<dbReference type="PANTHER" id="PTHR11422">
    <property type="entry name" value="T-CELL SURFACE GLYCOPROTEIN CD4"/>
    <property type="match status" value="1"/>
</dbReference>
<accession>A0A6P7HKT4</accession>
<feature type="chain" id="PRO_5027834505" evidence="2">
    <location>
        <begin position="24"/>
        <end position="352"/>
    </location>
</feature>
<dbReference type="SMART" id="SM00409">
    <property type="entry name" value="IG"/>
    <property type="match status" value="1"/>
</dbReference>
<feature type="transmembrane region" description="Helical" evidence="1">
    <location>
        <begin position="229"/>
        <end position="253"/>
    </location>
</feature>
<dbReference type="SUPFAM" id="SSF48726">
    <property type="entry name" value="Immunoglobulin"/>
    <property type="match status" value="1"/>
</dbReference>
<dbReference type="GeneID" id="114428400"/>
<sequence>MAESSWLQFSVFLCVALQVTVTAQFSPRLVVREGEEVALPCGVGDGGCGSIDWLFSRSAAGAVLLVQQGQIPLGADRLRVAAHCSLVIKAVGAEDDGFYTCRGYRSSYTSDAHVNLFVINMREDEDSEQVTLSCSVLRYQCQHTLKWTYEDVDEDKVKTSTANCFATVRFPVHLKQAYSDAFKCEVTDTYTEKVSLFAFRPQASGEDATPTINRTVPAIHETPTTLMRWWWWWLYVVAAVGSAALIITVVVFVKVKRSKGNKMQTEEEAGQILNSVLTPETGRNPADTEDAVYYASIRYTKKTDTVEQVNDDDDGGAEGDAVIYSAVKTSSAPAGVSADLCDLYATIHKQKR</sequence>
<evidence type="ECO:0000313" key="5">
    <source>
        <dbReference type="RefSeq" id="XP_028252561.1"/>
    </source>
</evidence>
<feature type="signal peptide" evidence="2">
    <location>
        <begin position="1"/>
        <end position="23"/>
    </location>
</feature>
<evidence type="ECO:0000256" key="2">
    <source>
        <dbReference type="SAM" id="SignalP"/>
    </source>
</evidence>
<gene>
    <name evidence="5" type="primary">LOC114428400</name>
</gene>
<dbReference type="PROSITE" id="PS50835">
    <property type="entry name" value="IG_LIKE"/>
    <property type="match status" value="2"/>
</dbReference>
<dbReference type="RefSeq" id="XP_028252561.1">
    <property type="nucleotide sequence ID" value="XM_028396760.1"/>
</dbReference>
<feature type="domain" description="Ig-like" evidence="3">
    <location>
        <begin position="126"/>
        <end position="195"/>
    </location>
</feature>
<dbReference type="InterPro" id="IPR036179">
    <property type="entry name" value="Ig-like_dom_sf"/>
</dbReference>
<keyword evidence="2" id="KW-0732">Signal</keyword>
<dbReference type="Gene3D" id="2.60.40.10">
    <property type="entry name" value="Immunoglobulins"/>
    <property type="match status" value="1"/>
</dbReference>